<dbReference type="EMBL" id="WWCN01000001">
    <property type="protein sequence ID" value="MYM21215.1"/>
    <property type="molecule type" value="Genomic_DNA"/>
</dbReference>
<gene>
    <name evidence="1" type="ORF">GTP46_00945</name>
</gene>
<comment type="caution">
    <text evidence="1">The sequence shown here is derived from an EMBL/GenBank/DDBJ whole genome shotgun (WGS) entry which is preliminary data.</text>
</comment>
<dbReference type="AlphaFoldDB" id="A0A6L8K2T2"/>
<evidence type="ECO:0000313" key="2">
    <source>
        <dbReference type="Proteomes" id="UP000479335"/>
    </source>
</evidence>
<name>A0A6L8K2T2_9BURK</name>
<accession>A0A6L8K2T2</accession>
<dbReference type="Proteomes" id="UP000479335">
    <property type="component" value="Unassembled WGS sequence"/>
</dbReference>
<reference evidence="1 2" key="1">
    <citation type="submission" date="2019-12" db="EMBL/GenBank/DDBJ databases">
        <title>Novel species isolated from a subtropical stream in China.</title>
        <authorList>
            <person name="Lu H."/>
        </authorList>
    </citation>
    <scope>NUCLEOTIDE SEQUENCE [LARGE SCALE GENOMIC DNA]</scope>
    <source>
        <strain evidence="1 2">FT135W</strain>
    </source>
</reference>
<dbReference type="RefSeq" id="WP_161004772.1">
    <property type="nucleotide sequence ID" value="NZ_WWCN01000001.1"/>
</dbReference>
<keyword evidence="2" id="KW-1185">Reference proteome</keyword>
<sequence>MKLFGVEIPSDIEIPEVDPVSKAEIDEMHASTIREREESERRRKDPRFAWFFANMKTAPLPPDADKPYKFDVKKLRLLSPWARARTLYGWRDHLTD</sequence>
<organism evidence="1 2">
    <name type="scientific">Duganella flavida</name>
    <dbReference type="NCBI Taxonomy" id="2692175"/>
    <lineage>
        <taxon>Bacteria</taxon>
        <taxon>Pseudomonadati</taxon>
        <taxon>Pseudomonadota</taxon>
        <taxon>Betaproteobacteria</taxon>
        <taxon>Burkholderiales</taxon>
        <taxon>Oxalobacteraceae</taxon>
        <taxon>Telluria group</taxon>
        <taxon>Duganella</taxon>
    </lineage>
</organism>
<proteinExistence type="predicted"/>
<protein>
    <submittedName>
        <fullName evidence="1">Uncharacterized protein</fullName>
    </submittedName>
</protein>
<evidence type="ECO:0000313" key="1">
    <source>
        <dbReference type="EMBL" id="MYM21215.1"/>
    </source>
</evidence>